<dbReference type="Proteomes" id="UP000233837">
    <property type="component" value="Unassembled WGS sequence"/>
</dbReference>
<feature type="domain" description="Peptidase A1" evidence="3">
    <location>
        <begin position="57"/>
        <end position="362"/>
    </location>
</feature>
<keyword evidence="5" id="KW-1185">Reference proteome</keyword>
<reference evidence="4 5" key="1">
    <citation type="journal article" date="2016" name="Sci. Rep.">
        <title>The Dendrobium catenatum Lindl. genome sequence provides insights into polysaccharide synthase, floral development and adaptive evolution.</title>
        <authorList>
            <person name="Zhang G.Q."/>
            <person name="Xu Q."/>
            <person name="Bian C."/>
            <person name="Tsai W.C."/>
            <person name="Yeh C.M."/>
            <person name="Liu K.W."/>
            <person name="Yoshida K."/>
            <person name="Zhang L.S."/>
            <person name="Chang S.B."/>
            <person name="Chen F."/>
            <person name="Shi Y."/>
            <person name="Su Y.Y."/>
            <person name="Zhang Y.Q."/>
            <person name="Chen L.J."/>
            <person name="Yin Y."/>
            <person name="Lin M."/>
            <person name="Huang H."/>
            <person name="Deng H."/>
            <person name="Wang Z.W."/>
            <person name="Zhu S.L."/>
            <person name="Zhao X."/>
            <person name="Deng C."/>
            <person name="Niu S.C."/>
            <person name="Huang J."/>
            <person name="Wang M."/>
            <person name="Liu G.H."/>
            <person name="Yang H.J."/>
            <person name="Xiao X.J."/>
            <person name="Hsiao Y.Y."/>
            <person name="Wu W.L."/>
            <person name="Chen Y.Y."/>
            <person name="Mitsuda N."/>
            <person name="Ohme-Takagi M."/>
            <person name="Luo Y.B."/>
            <person name="Van de Peer Y."/>
            <person name="Liu Z.J."/>
        </authorList>
    </citation>
    <scope>NUCLEOTIDE SEQUENCE [LARGE SCALE GENOMIC DNA]</scope>
    <source>
        <tissue evidence="4">The whole plant</tissue>
    </source>
</reference>
<evidence type="ECO:0000259" key="3">
    <source>
        <dbReference type="PROSITE" id="PS51767"/>
    </source>
</evidence>
<reference evidence="4 5" key="2">
    <citation type="journal article" date="2017" name="Nature">
        <title>The Apostasia genome and the evolution of orchids.</title>
        <authorList>
            <person name="Zhang G.Q."/>
            <person name="Liu K.W."/>
            <person name="Li Z."/>
            <person name="Lohaus R."/>
            <person name="Hsiao Y.Y."/>
            <person name="Niu S.C."/>
            <person name="Wang J.Y."/>
            <person name="Lin Y.C."/>
            <person name="Xu Q."/>
            <person name="Chen L.J."/>
            <person name="Yoshida K."/>
            <person name="Fujiwara S."/>
            <person name="Wang Z.W."/>
            <person name="Zhang Y.Q."/>
            <person name="Mitsuda N."/>
            <person name="Wang M."/>
            <person name="Liu G.H."/>
            <person name="Pecoraro L."/>
            <person name="Huang H.X."/>
            <person name="Xiao X.J."/>
            <person name="Lin M."/>
            <person name="Wu X.Y."/>
            <person name="Wu W.L."/>
            <person name="Chen Y.Y."/>
            <person name="Chang S.B."/>
            <person name="Sakamoto S."/>
            <person name="Ohme-Takagi M."/>
            <person name="Yagi M."/>
            <person name="Zeng S.J."/>
            <person name="Shen C.Y."/>
            <person name="Yeh C.M."/>
            <person name="Luo Y.B."/>
            <person name="Tsai W.C."/>
            <person name="Van de Peer Y."/>
            <person name="Liu Z.J."/>
        </authorList>
    </citation>
    <scope>NUCLEOTIDE SEQUENCE [LARGE SCALE GENOMIC DNA]</scope>
    <source>
        <tissue evidence="4">The whole plant</tissue>
    </source>
</reference>
<evidence type="ECO:0000313" key="5">
    <source>
        <dbReference type="Proteomes" id="UP000233837"/>
    </source>
</evidence>
<dbReference type="InterPro" id="IPR032861">
    <property type="entry name" value="TAXi_N"/>
</dbReference>
<evidence type="ECO:0000256" key="2">
    <source>
        <dbReference type="PIRSR" id="PIRSR601461-1"/>
    </source>
</evidence>
<dbReference type="PANTHER" id="PTHR13683">
    <property type="entry name" value="ASPARTYL PROTEASES"/>
    <property type="match status" value="1"/>
</dbReference>
<dbReference type="Pfam" id="PF14543">
    <property type="entry name" value="TAXi_N"/>
    <property type="match status" value="1"/>
</dbReference>
<dbReference type="GO" id="GO:0004190">
    <property type="term" value="F:aspartic-type endopeptidase activity"/>
    <property type="evidence" value="ECO:0007669"/>
    <property type="project" value="InterPro"/>
</dbReference>
<dbReference type="InterPro" id="IPR033121">
    <property type="entry name" value="PEPTIDASE_A1"/>
</dbReference>
<name>A0A2I0WVT5_9ASPA</name>
<dbReference type="AlphaFoldDB" id="A0A2I0WVT5"/>
<keyword evidence="4" id="KW-0378">Hydrolase</keyword>
<dbReference type="SUPFAM" id="SSF50630">
    <property type="entry name" value="Acid proteases"/>
    <property type="match status" value="1"/>
</dbReference>
<protein>
    <submittedName>
        <fullName evidence="4">Protein ASPARTIC PROTEASE IN GUARD CELL 2</fullName>
    </submittedName>
</protein>
<gene>
    <name evidence="4" type="primary">ASPG2</name>
    <name evidence="4" type="ORF">MA16_Dca018838</name>
</gene>
<sequence length="362" mass="40664">MHQDRPSHVELFPQDQARLDYIHRQASHATARLNPIGDSLLARVPTIIDCNISFYSYIIEIGLGTPTKFFFLTFDTGTDLTWTQCEPCVNCHTQKNPFYDPTKSFTFTNIPCDSSYCTQLDKFGCSSNFSCLYEEEYYDNSITNGSLIEDVLYFNNDIIYNFVFGCGHNNTGVFDHEDGLLGLGRGPISIINQTSQLYNEIFSYCLPSSFYFLNLTAISVDGERLTLPPTIFSEPGTMLDSGTTFSYLPPTAYSALRSIFQKKMSNYPMAPPISNLDTCYNFTNYPTVLLPSISLIYDGEVMTNLHSTGRILMFSEFIGCLPFVENEDDSEVVIIGNMQYLTFNVVYDVGNSQIGFGPNGCS</sequence>
<keyword evidence="4" id="KW-0645">Protease</keyword>
<dbReference type="FunFam" id="2.40.70.10:FF:000031">
    <property type="entry name" value="Aspartyl protease AED1"/>
    <property type="match status" value="1"/>
</dbReference>
<dbReference type="PROSITE" id="PS51767">
    <property type="entry name" value="PEPTIDASE_A1"/>
    <property type="match status" value="1"/>
</dbReference>
<dbReference type="Gene3D" id="2.40.70.10">
    <property type="entry name" value="Acid Proteases"/>
    <property type="match status" value="2"/>
</dbReference>
<accession>A0A2I0WVT5</accession>
<dbReference type="Pfam" id="PF14541">
    <property type="entry name" value="TAXi_C"/>
    <property type="match status" value="1"/>
</dbReference>
<dbReference type="PANTHER" id="PTHR13683:SF750">
    <property type="entry name" value="ASPARTYL PROTEASE AED1"/>
    <property type="match status" value="1"/>
</dbReference>
<dbReference type="InterPro" id="IPR021109">
    <property type="entry name" value="Peptidase_aspartic_dom_sf"/>
</dbReference>
<organism evidence="4 5">
    <name type="scientific">Dendrobium catenatum</name>
    <dbReference type="NCBI Taxonomy" id="906689"/>
    <lineage>
        <taxon>Eukaryota</taxon>
        <taxon>Viridiplantae</taxon>
        <taxon>Streptophyta</taxon>
        <taxon>Embryophyta</taxon>
        <taxon>Tracheophyta</taxon>
        <taxon>Spermatophyta</taxon>
        <taxon>Magnoliopsida</taxon>
        <taxon>Liliopsida</taxon>
        <taxon>Asparagales</taxon>
        <taxon>Orchidaceae</taxon>
        <taxon>Epidendroideae</taxon>
        <taxon>Malaxideae</taxon>
        <taxon>Dendrobiinae</taxon>
        <taxon>Dendrobium</taxon>
    </lineage>
</organism>
<dbReference type="InterPro" id="IPR032799">
    <property type="entry name" value="TAXi_C"/>
</dbReference>
<feature type="active site" evidence="2">
    <location>
        <position position="75"/>
    </location>
</feature>
<feature type="active site" evidence="2">
    <location>
        <position position="240"/>
    </location>
</feature>
<comment type="similarity">
    <text evidence="1">Belongs to the peptidase A1 family.</text>
</comment>
<evidence type="ECO:0000313" key="4">
    <source>
        <dbReference type="EMBL" id="PKU79780.1"/>
    </source>
</evidence>
<evidence type="ECO:0000256" key="1">
    <source>
        <dbReference type="ARBA" id="ARBA00007447"/>
    </source>
</evidence>
<proteinExistence type="inferred from homology"/>
<dbReference type="InterPro" id="IPR001461">
    <property type="entry name" value="Aspartic_peptidase_A1"/>
</dbReference>
<dbReference type="EMBL" id="KZ502417">
    <property type="protein sequence ID" value="PKU79780.1"/>
    <property type="molecule type" value="Genomic_DNA"/>
</dbReference>
<dbReference type="GO" id="GO:0006508">
    <property type="term" value="P:proteolysis"/>
    <property type="evidence" value="ECO:0007669"/>
    <property type="project" value="UniProtKB-KW"/>
</dbReference>